<accession>A0A0C4W5W9</accession>
<sequence>MKITALVLLLCINAVLGLTEKEKAEIDELMANSKVVEGDILVLNDQPSERMAVATWNAKWPNKVVTYSVESNLASFRGQIDAAIQHIESNTCIRFKENNTASARLAMQYKAGVCNSYLGYLNRVQPLNLANHCKKIGGILHEILHALGVFHEHQRKDRDSYITVYFNNIRTTNYGQFYTLAPRVHKLLGNFDYDSVMLYGERNGAFRGKAMESKDPNHKARRP</sequence>
<dbReference type="PROSITE" id="PS51864">
    <property type="entry name" value="ASTACIN"/>
    <property type="match status" value="1"/>
</dbReference>
<keyword evidence="9" id="KW-0732">Signal</keyword>
<comment type="function">
    <text evidence="7">Zinc metalloprotease. Provoques deadhesion of endothelial cells from cell cultures, and also degradation of fibronectin, fibrinogen and gelatin in vitro. Its role in the venom is not fully understood but it might act as a spreading factor that facilitates diffusion of other venom toxins. Alternatively, it might be involved in the proteolytic processing of other venom toxins or it might play a role in extra-oral digestion of prey.</text>
</comment>
<feature type="binding site" evidence="8">
    <location>
        <position position="145"/>
    </location>
    <ligand>
        <name>Zn(2+)</name>
        <dbReference type="ChEBI" id="CHEBI:29105"/>
        <note>catalytic</note>
    </ligand>
</feature>
<evidence type="ECO:0000313" key="11">
    <source>
        <dbReference type="EMBL" id="AJD25300.1"/>
    </source>
</evidence>
<evidence type="ECO:0000256" key="6">
    <source>
        <dbReference type="ARBA" id="ARBA00023049"/>
    </source>
</evidence>
<evidence type="ECO:0000256" key="5">
    <source>
        <dbReference type="ARBA" id="ARBA00022833"/>
    </source>
</evidence>
<keyword evidence="3 8" id="KW-0479">Metal-binding</keyword>
<evidence type="ECO:0000256" key="2">
    <source>
        <dbReference type="ARBA" id="ARBA00022670"/>
    </source>
</evidence>
<reference evidence="11" key="1">
    <citation type="journal article" date="2014" name="J. Venom Res.">
        <title>Plectreurys tristis venome: A proteomic and transcriptomic analysis.</title>
        <authorList>
            <person name="Zobel-Thropp P.A."/>
            <person name="Thomas E.Z."/>
            <person name="David C.L."/>
            <person name="Breci L.A."/>
            <person name="Binford G.J."/>
        </authorList>
    </citation>
    <scope>NUCLEOTIDE SEQUENCE</scope>
    <source>
        <tissue evidence="11">Venom gland</tissue>
    </source>
</reference>
<dbReference type="SMART" id="SM00235">
    <property type="entry name" value="ZnMc"/>
    <property type="match status" value="1"/>
</dbReference>
<dbReference type="Gene3D" id="3.40.390.10">
    <property type="entry name" value="Collagenase (Catalytic Domain)"/>
    <property type="match status" value="1"/>
</dbReference>
<evidence type="ECO:0000256" key="8">
    <source>
        <dbReference type="PROSITE-ProRule" id="PRU01211"/>
    </source>
</evidence>
<keyword evidence="4 8" id="KW-0378">Hydrolase</keyword>
<feature type="non-terminal residue" evidence="11">
    <location>
        <position position="223"/>
    </location>
</feature>
<proteinExistence type="predicted"/>
<feature type="active site" evidence="8">
    <location>
        <position position="142"/>
    </location>
</feature>
<comment type="subunit">
    <text evidence="1">Monomer.</text>
</comment>
<feature type="chain" id="PRO_5005111437" description="Metalloendopeptidase" evidence="9">
    <location>
        <begin position="18"/>
        <end position="223"/>
    </location>
</feature>
<organism evidence="11">
    <name type="scientific">Plectreurys tristis</name>
    <name type="common">Spider</name>
    <name type="synonym">Plectreurys bispinosus</name>
    <dbReference type="NCBI Taxonomy" id="33319"/>
    <lineage>
        <taxon>Eukaryota</taxon>
        <taxon>Metazoa</taxon>
        <taxon>Ecdysozoa</taxon>
        <taxon>Arthropoda</taxon>
        <taxon>Chelicerata</taxon>
        <taxon>Arachnida</taxon>
        <taxon>Araneae</taxon>
        <taxon>Araneomorphae</taxon>
        <taxon>Haplogynae</taxon>
        <taxon>Pholcoidea</taxon>
        <taxon>Plectreuridae</taxon>
        <taxon>Plectreurys</taxon>
    </lineage>
</organism>
<dbReference type="EMBL" id="KJ124658">
    <property type="protein sequence ID" value="AJD25300.1"/>
    <property type="molecule type" value="Transcribed_RNA"/>
</dbReference>
<feature type="signal peptide" evidence="9">
    <location>
        <begin position="1"/>
        <end position="17"/>
    </location>
</feature>
<dbReference type="InterPro" id="IPR006026">
    <property type="entry name" value="Peptidase_Metallo"/>
</dbReference>
<comment type="cofactor">
    <cofactor evidence="8 9">
        <name>Zn(2+)</name>
        <dbReference type="ChEBI" id="CHEBI:29105"/>
    </cofactor>
    <text evidence="8 9">Binds 1 zinc ion per subunit.</text>
</comment>
<dbReference type="Pfam" id="PF01400">
    <property type="entry name" value="Astacin"/>
    <property type="match status" value="1"/>
</dbReference>
<dbReference type="GO" id="GO:0006508">
    <property type="term" value="P:proteolysis"/>
    <property type="evidence" value="ECO:0007669"/>
    <property type="project" value="UniProtKB-KW"/>
</dbReference>
<name>A0A0C4W5W9_PLETR</name>
<evidence type="ECO:0000256" key="1">
    <source>
        <dbReference type="ARBA" id="ARBA00011245"/>
    </source>
</evidence>
<keyword evidence="5 8" id="KW-0862">Zinc</keyword>
<evidence type="ECO:0000256" key="3">
    <source>
        <dbReference type="ARBA" id="ARBA00022723"/>
    </source>
</evidence>
<dbReference type="InterPro" id="IPR024079">
    <property type="entry name" value="MetalloPept_cat_dom_sf"/>
</dbReference>
<comment type="caution">
    <text evidence="8">Lacks conserved residue(s) required for the propagation of feature annotation.</text>
</comment>
<dbReference type="PANTHER" id="PTHR10127">
    <property type="entry name" value="DISCOIDIN, CUB, EGF, LAMININ , AND ZINC METALLOPROTEASE DOMAIN CONTAINING"/>
    <property type="match status" value="1"/>
</dbReference>
<dbReference type="GO" id="GO:0004222">
    <property type="term" value="F:metalloendopeptidase activity"/>
    <property type="evidence" value="ECO:0007669"/>
    <property type="project" value="UniProtKB-UniRule"/>
</dbReference>
<keyword evidence="2 8" id="KW-0645">Protease</keyword>
<dbReference type="AlphaFoldDB" id="A0A0C4W5W9"/>
<dbReference type="SUPFAM" id="SSF55486">
    <property type="entry name" value="Metalloproteases ('zincins'), catalytic domain"/>
    <property type="match status" value="1"/>
</dbReference>
<protein>
    <recommendedName>
        <fullName evidence="9">Metalloendopeptidase</fullName>
        <ecNumber evidence="9">3.4.24.-</ecNumber>
    </recommendedName>
</protein>
<feature type="domain" description="Peptidase M12A" evidence="10">
    <location>
        <begin position="51"/>
        <end position="223"/>
    </location>
</feature>
<dbReference type="PRINTS" id="PR00480">
    <property type="entry name" value="ASTACIN"/>
</dbReference>
<evidence type="ECO:0000256" key="4">
    <source>
        <dbReference type="ARBA" id="ARBA00022801"/>
    </source>
</evidence>
<evidence type="ECO:0000256" key="7">
    <source>
        <dbReference type="ARBA" id="ARBA00025529"/>
    </source>
</evidence>
<dbReference type="GO" id="GO:0008270">
    <property type="term" value="F:zinc ion binding"/>
    <property type="evidence" value="ECO:0007669"/>
    <property type="project" value="UniProtKB-UniRule"/>
</dbReference>
<feature type="binding site" evidence="8">
    <location>
        <position position="151"/>
    </location>
    <ligand>
        <name>Zn(2+)</name>
        <dbReference type="ChEBI" id="CHEBI:29105"/>
        <note>catalytic</note>
    </ligand>
</feature>
<keyword evidence="6 8" id="KW-0482">Metalloprotease</keyword>
<dbReference type="InterPro" id="IPR001506">
    <property type="entry name" value="Peptidase_M12A"/>
</dbReference>
<feature type="binding site" evidence="8">
    <location>
        <position position="141"/>
    </location>
    <ligand>
        <name>Zn(2+)</name>
        <dbReference type="ChEBI" id="CHEBI:29105"/>
        <note>catalytic</note>
    </ligand>
</feature>
<dbReference type="EC" id="3.4.24.-" evidence="9"/>
<dbReference type="PANTHER" id="PTHR10127:SF780">
    <property type="entry name" value="METALLOENDOPEPTIDASE"/>
    <property type="match status" value="1"/>
</dbReference>
<evidence type="ECO:0000259" key="10">
    <source>
        <dbReference type="PROSITE" id="PS51864"/>
    </source>
</evidence>
<evidence type="ECO:0000256" key="9">
    <source>
        <dbReference type="RuleBase" id="RU361183"/>
    </source>
</evidence>